<keyword evidence="1" id="KW-0812">Transmembrane</keyword>
<dbReference type="InterPro" id="IPR044020">
    <property type="entry name" value="DUF5676"/>
</dbReference>
<sequence length="93" mass="10689">MVKGSIKSSIFAWGWTLSVFLLVSYLLCIAFGVLAPERFHMHEAWAPLLPWFEWLTPRGFLAGAVGSFLYGWYIALIAVPLYRYFRRRTGNSV</sequence>
<organism evidence="2 3">
    <name type="scientific">Aurantiacibacter spongiae</name>
    <dbReference type="NCBI Taxonomy" id="2488860"/>
    <lineage>
        <taxon>Bacteria</taxon>
        <taxon>Pseudomonadati</taxon>
        <taxon>Pseudomonadota</taxon>
        <taxon>Alphaproteobacteria</taxon>
        <taxon>Sphingomonadales</taxon>
        <taxon>Erythrobacteraceae</taxon>
        <taxon>Aurantiacibacter</taxon>
    </lineage>
</organism>
<dbReference type="Proteomes" id="UP000275232">
    <property type="component" value="Unassembled WGS sequence"/>
</dbReference>
<dbReference type="OrthoDB" id="9154118at2"/>
<proteinExistence type="predicted"/>
<gene>
    <name evidence="2" type="ORF">EG799_08870</name>
</gene>
<dbReference type="AlphaFoldDB" id="A0A3N5DAK6"/>
<dbReference type="RefSeq" id="WP_054527892.1">
    <property type="nucleotide sequence ID" value="NZ_RPFZ01000001.1"/>
</dbReference>
<keyword evidence="1" id="KW-1133">Transmembrane helix</keyword>
<evidence type="ECO:0000313" key="3">
    <source>
        <dbReference type="Proteomes" id="UP000275232"/>
    </source>
</evidence>
<feature type="transmembrane region" description="Helical" evidence="1">
    <location>
        <begin position="60"/>
        <end position="82"/>
    </location>
</feature>
<reference evidence="2 3" key="1">
    <citation type="submission" date="2018-11" db="EMBL/GenBank/DDBJ databases">
        <title>Erythrobacter spongiae sp. nov., isolated from a marine sponge.</title>
        <authorList>
            <person name="Zhuang L."/>
            <person name="Luo L."/>
        </authorList>
    </citation>
    <scope>NUCLEOTIDE SEQUENCE [LARGE SCALE GENOMIC DNA]</scope>
    <source>
        <strain evidence="2 3">HN-E23</strain>
    </source>
</reference>
<accession>A0A3N5DAK6</accession>
<feature type="transmembrane region" description="Helical" evidence="1">
    <location>
        <begin position="12"/>
        <end position="35"/>
    </location>
</feature>
<dbReference type="EMBL" id="RPFZ01000001">
    <property type="protein sequence ID" value="RPF71718.1"/>
    <property type="molecule type" value="Genomic_DNA"/>
</dbReference>
<evidence type="ECO:0000256" key="1">
    <source>
        <dbReference type="SAM" id="Phobius"/>
    </source>
</evidence>
<comment type="caution">
    <text evidence="2">The sequence shown here is derived from an EMBL/GenBank/DDBJ whole genome shotgun (WGS) entry which is preliminary data.</text>
</comment>
<keyword evidence="1" id="KW-0472">Membrane</keyword>
<name>A0A3N5DAK6_9SPHN</name>
<evidence type="ECO:0000313" key="2">
    <source>
        <dbReference type="EMBL" id="RPF71718.1"/>
    </source>
</evidence>
<dbReference type="Pfam" id="PF18926">
    <property type="entry name" value="DUF5676"/>
    <property type="match status" value="1"/>
</dbReference>
<protein>
    <submittedName>
        <fullName evidence="2">Uncharacterized protein</fullName>
    </submittedName>
</protein>
<keyword evidence="3" id="KW-1185">Reference proteome</keyword>